<comment type="caution">
    <text evidence="2">The sequence shown here is derived from an EMBL/GenBank/DDBJ whole genome shotgun (WGS) entry which is preliminary data.</text>
</comment>
<feature type="transmembrane region" description="Helical" evidence="1">
    <location>
        <begin position="161"/>
        <end position="181"/>
    </location>
</feature>
<proteinExistence type="predicted"/>
<evidence type="ECO:0000256" key="1">
    <source>
        <dbReference type="SAM" id="Phobius"/>
    </source>
</evidence>
<keyword evidence="1" id="KW-0472">Membrane</keyword>
<keyword evidence="1" id="KW-0812">Transmembrane</keyword>
<evidence type="ECO:0000313" key="2">
    <source>
        <dbReference type="EMBL" id="ETK09656.1"/>
    </source>
</evidence>
<name>W2CT41_9BACT</name>
<accession>W2CT41</accession>
<protein>
    <submittedName>
        <fullName evidence="2">Uncharacterized protein</fullName>
    </submittedName>
</protein>
<dbReference type="AlphaFoldDB" id="W2CT41"/>
<feature type="transmembrane region" description="Helical" evidence="1">
    <location>
        <begin position="83"/>
        <end position="105"/>
    </location>
</feature>
<feature type="transmembrane region" description="Helical" evidence="1">
    <location>
        <begin position="56"/>
        <end position="77"/>
    </location>
</feature>
<sequence>METKHNETTTAHEWDEMRAQWAALNRKLSHEPLVDDRHIRESMGKHQAWGKRTSKWGIVALPLYLLLAFYIAFILGADKPLSLQLIGCTLGLMALNLVIEFVLYIKAKQLFTKDLISVSRGLILLKKIRRQVFLWGLPPSVMLFLWATYDAVGVSSLRVIPTWIFFAAAFGLSLFLSRLIYKEHEWMDDKVLRQIKELTEGETSQHASTDNL</sequence>
<feature type="transmembrane region" description="Helical" evidence="1">
    <location>
        <begin position="132"/>
        <end position="149"/>
    </location>
</feature>
<reference evidence="2 3" key="1">
    <citation type="submission" date="2013-11" db="EMBL/GenBank/DDBJ databases">
        <title>Single cell genomics of uncultured Tannerella BU063 (oral taxon 286).</title>
        <authorList>
            <person name="Beall C.J."/>
            <person name="Campbell A.G."/>
            <person name="Griffen A.L."/>
            <person name="Podar M."/>
            <person name="Leys E.J."/>
        </authorList>
    </citation>
    <scope>NUCLEOTIDE SEQUENCE [LARGE SCALE GENOMIC DNA]</scope>
    <source>
        <strain evidence="2">Cell 6/7/9</strain>
    </source>
</reference>
<organism evidence="2 3">
    <name type="scientific">Tannerella sp. oral taxon BU063 isolate Cell 6/7/9</name>
    <dbReference type="NCBI Taxonomy" id="1411021"/>
    <lineage>
        <taxon>Bacteria</taxon>
        <taxon>Pseudomonadati</taxon>
        <taxon>Bacteroidota</taxon>
        <taxon>Bacteroidia</taxon>
        <taxon>Bacteroidales</taxon>
        <taxon>Tannerellaceae</taxon>
        <taxon>Tannerella</taxon>
    </lineage>
</organism>
<dbReference type="EMBL" id="AYYD01001046">
    <property type="protein sequence ID" value="ETK09656.1"/>
    <property type="molecule type" value="Genomic_DNA"/>
</dbReference>
<dbReference type="PATRIC" id="fig|1411021.3.peg.986"/>
<evidence type="ECO:0000313" key="3">
    <source>
        <dbReference type="Proteomes" id="UP000018874"/>
    </source>
</evidence>
<keyword evidence="3" id="KW-1185">Reference proteome</keyword>
<keyword evidence="1" id="KW-1133">Transmembrane helix</keyword>
<dbReference type="Proteomes" id="UP000018874">
    <property type="component" value="Unassembled WGS sequence"/>
</dbReference>
<gene>
    <name evidence="2" type="ORF">T231_08740</name>
</gene>